<dbReference type="EMBL" id="BAAAUX010000023">
    <property type="protein sequence ID" value="GAA2811178.1"/>
    <property type="molecule type" value="Genomic_DNA"/>
</dbReference>
<accession>A0ABN3VKX9</accession>
<feature type="compositionally biased region" description="Basic and acidic residues" evidence="1">
    <location>
        <begin position="40"/>
        <end position="52"/>
    </location>
</feature>
<keyword evidence="3" id="KW-1185">Reference proteome</keyword>
<organism evidence="2 3">
    <name type="scientific">Saccharopolyspora taberi</name>
    <dbReference type="NCBI Taxonomy" id="60895"/>
    <lineage>
        <taxon>Bacteria</taxon>
        <taxon>Bacillati</taxon>
        <taxon>Actinomycetota</taxon>
        <taxon>Actinomycetes</taxon>
        <taxon>Pseudonocardiales</taxon>
        <taxon>Pseudonocardiaceae</taxon>
        <taxon>Saccharopolyspora</taxon>
    </lineage>
</organism>
<evidence type="ECO:0000313" key="3">
    <source>
        <dbReference type="Proteomes" id="UP001500979"/>
    </source>
</evidence>
<proteinExistence type="predicted"/>
<reference evidence="2 3" key="1">
    <citation type="journal article" date="2019" name="Int. J. Syst. Evol. Microbiol.">
        <title>The Global Catalogue of Microorganisms (GCM) 10K type strain sequencing project: providing services to taxonomists for standard genome sequencing and annotation.</title>
        <authorList>
            <consortium name="The Broad Institute Genomics Platform"/>
            <consortium name="The Broad Institute Genome Sequencing Center for Infectious Disease"/>
            <person name="Wu L."/>
            <person name="Ma J."/>
        </authorList>
    </citation>
    <scope>NUCLEOTIDE SEQUENCE [LARGE SCALE GENOMIC DNA]</scope>
    <source>
        <strain evidence="2 3">JCM 9383</strain>
    </source>
</reference>
<evidence type="ECO:0000256" key="1">
    <source>
        <dbReference type="SAM" id="MobiDB-lite"/>
    </source>
</evidence>
<evidence type="ECO:0000313" key="2">
    <source>
        <dbReference type="EMBL" id="GAA2811178.1"/>
    </source>
</evidence>
<protein>
    <submittedName>
        <fullName evidence="2">Uncharacterized protein</fullName>
    </submittedName>
</protein>
<sequence length="101" mass="10728">MAAGPPAIGRSATRDGQLPARDGRLADRDDRFPARGGRFAARDGRSATRDGRFGLPGCGRFPPAPATGPQLPRGGRFPTAVRRRFPTRAAADSRCFPTPRG</sequence>
<comment type="caution">
    <text evidence="2">The sequence shown here is derived from an EMBL/GenBank/DDBJ whole genome shotgun (WGS) entry which is preliminary data.</text>
</comment>
<gene>
    <name evidence="2" type="ORF">GCM10010470_53150</name>
</gene>
<feature type="region of interest" description="Disordered" evidence="1">
    <location>
        <begin position="1"/>
        <end position="78"/>
    </location>
</feature>
<name>A0ABN3VKX9_9PSEU</name>
<dbReference type="Proteomes" id="UP001500979">
    <property type="component" value="Unassembled WGS sequence"/>
</dbReference>
<feature type="compositionally biased region" description="Basic and acidic residues" evidence="1">
    <location>
        <begin position="21"/>
        <end position="33"/>
    </location>
</feature>